<organism evidence="2 3">
    <name type="scientific">Monoraphidium neglectum</name>
    <dbReference type="NCBI Taxonomy" id="145388"/>
    <lineage>
        <taxon>Eukaryota</taxon>
        <taxon>Viridiplantae</taxon>
        <taxon>Chlorophyta</taxon>
        <taxon>core chlorophytes</taxon>
        <taxon>Chlorophyceae</taxon>
        <taxon>CS clade</taxon>
        <taxon>Sphaeropleales</taxon>
        <taxon>Selenastraceae</taxon>
        <taxon>Monoraphidium</taxon>
    </lineage>
</organism>
<evidence type="ECO:0000313" key="2">
    <source>
        <dbReference type="EMBL" id="KIY96318.1"/>
    </source>
</evidence>
<accession>A0A0D2KKI0</accession>
<feature type="compositionally biased region" description="Low complexity" evidence="1">
    <location>
        <begin position="48"/>
        <end position="57"/>
    </location>
</feature>
<feature type="non-terminal residue" evidence="2">
    <location>
        <position position="1"/>
    </location>
</feature>
<dbReference type="AlphaFoldDB" id="A0A0D2KKI0"/>
<reference evidence="2 3" key="1">
    <citation type="journal article" date="2013" name="BMC Genomics">
        <title>Reconstruction of the lipid metabolism for the microalga Monoraphidium neglectum from its genome sequence reveals characteristics suitable for biofuel production.</title>
        <authorList>
            <person name="Bogen C."/>
            <person name="Al-Dilaimi A."/>
            <person name="Albersmeier A."/>
            <person name="Wichmann J."/>
            <person name="Grundmann M."/>
            <person name="Rupp O."/>
            <person name="Lauersen K.J."/>
            <person name="Blifernez-Klassen O."/>
            <person name="Kalinowski J."/>
            <person name="Goesmann A."/>
            <person name="Mussgnug J.H."/>
            <person name="Kruse O."/>
        </authorList>
    </citation>
    <scope>NUCLEOTIDE SEQUENCE [LARGE SCALE GENOMIC DNA]</scope>
    <source>
        <strain evidence="2 3">SAG 48.87</strain>
    </source>
</reference>
<dbReference type="Proteomes" id="UP000054498">
    <property type="component" value="Unassembled WGS sequence"/>
</dbReference>
<dbReference type="KEGG" id="mng:MNEG_11646"/>
<feature type="region of interest" description="Disordered" evidence="1">
    <location>
        <begin position="48"/>
        <end position="103"/>
    </location>
</feature>
<evidence type="ECO:0000256" key="1">
    <source>
        <dbReference type="SAM" id="MobiDB-lite"/>
    </source>
</evidence>
<feature type="compositionally biased region" description="Gly residues" evidence="1">
    <location>
        <begin position="58"/>
        <end position="67"/>
    </location>
</feature>
<keyword evidence="3" id="KW-1185">Reference proteome</keyword>
<protein>
    <submittedName>
        <fullName evidence="2">Uncharacterized protein</fullName>
    </submittedName>
</protein>
<gene>
    <name evidence="2" type="ORF">MNEG_11646</name>
</gene>
<dbReference type="EMBL" id="KK103063">
    <property type="protein sequence ID" value="KIY96318.1"/>
    <property type="molecule type" value="Genomic_DNA"/>
</dbReference>
<proteinExistence type="predicted"/>
<sequence>WGDCETAEFEASLRRITCHGLMELCAALAQPPAPLLVATGAAEPGAPAGVPAMDGAGAPTGGGGGAESEGAAEEERTPRVGGGGCLSGGRATLTGHKRRLSGA</sequence>
<dbReference type="GeneID" id="25728929"/>
<evidence type="ECO:0000313" key="3">
    <source>
        <dbReference type="Proteomes" id="UP000054498"/>
    </source>
</evidence>
<dbReference type="RefSeq" id="XP_013895338.1">
    <property type="nucleotide sequence ID" value="XM_014039884.1"/>
</dbReference>
<name>A0A0D2KKI0_9CHLO</name>